<dbReference type="RefSeq" id="WP_235666258.1">
    <property type="nucleotide sequence ID" value="NZ_AP022604.1"/>
</dbReference>
<dbReference type="InterPro" id="IPR002937">
    <property type="entry name" value="Amino_oxidase"/>
</dbReference>
<name>A0A3S4VL88_MYCCI</name>
<feature type="region of interest" description="Disordered" evidence="2">
    <location>
        <begin position="213"/>
        <end position="239"/>
    </location>
</feature>
<dbReference type="AlphaFoldDB" id="A0A3S4VL88"/>
<dbReference type="Proteomes" id="UP000282551">
    <property type="component" value="Chromosome"/>
</dbReference>
<comment type="similarity">
    <text evidence="1">Belongs to the flavin monoamine oxidase family.</text>
</comment>
<sequence>MPRRLLEVLALISRTADLERMSVAAMAQMLRHQGGLRTVLPTRGGAQDSLFVEGVGTIVERLAADLGPALRTGHRVTAMVRDEQGVLLHTSAGEVRVRRAIVTVPPPLARHITHEPPLPPARIALERDTYMGSVYKALAVYPMPFWRARGAGDAIVLDKPGRAAFDTTAPGGPGHLCFLIAGPEARELDGFSADARRRLLLFPLADLYDGRPARSWNSDRPHPTAPIQTGTGSNGVRNR</sequence>
<dbReference type="EMBL" id="LR134355">
    <property type="protein sequence ID" value="VEG50220.1"/>
    <property type="molecule type" value="Genomic_DNA"/>
</dbReference>
<dbReference type="InterPro" id="IPR036188">
    <property type="entry name" value="FAD/NAD-bd_sf"/>
</dbReference>
<evidence type="ECO:0000256" key="2">
    <source>
        <dbReference type="SAM" id="MobiDB-lite"/>
    </source>
</evidence>
<gene>
    <name evidence="4" type="primary">puo_2</name>
    <name evidence="4" type="ORF">NCTC10485_04538</name>
</gene>
<evidence type="ECO:0000313" key="5">
    <source>
        <dbReference type="Proteomes" id="UP000282551"/>
    </source>
</evidence>
<keyword evidence="4" id="KW-0560">Oxidoreductase</keyword>
<dbReference type="EC" id="1.4.3.10" evidence="4"/>
<dbReference type="GO" id="GO:0050232">
    <property type="term" value="F:putrescine oxidase activity"/>
    <property type="evidence" value="ECO:0007669"/>
    <property type="project" value="UniProtKB-EC"/>
</dbReference>
<dbReference type="SUPFAM" id="SSF54373">
    <property type="entry name" value="FAD-linked reductases, C-terminal domain"/>
    <property type="match status" value="1"/>
</dbReference>
<dbReference type="PANTHER" id="PTHR43563:SF1">
    <property type="entry name" value="AMINE OXIDASE [FLAVIN-CONTAINING] B"/>
    <property type="match status" value="1"/>
</dbReference>
<proteinExistence type="inferred from homology"/>
<protein>
    <submittedName>
        <fullName evidence="4">Flavin-containing monoamine oxidase A</fullName>
        <ecNumber evidence="4">1.4.3.10</ecNumber>
    </submittedName>
</protein>
<keyword evidence="5" id="KW-1185">Reference proteome</keyword>
<evidence type="ECO:0000256" key="1">
    <source>
        <dbReference type="ARBA" id="ARBA00005995"/>
    </source>
</evidence>
<feature type="compositionally biased region" description="Basic and acidic residues" evidence="2">
    <location>
        <begin position="213"/>
        <end position="222"/>
    </location>
</feature>
<evidence type="ECO:0000313" key="4">
    <source>
        <dbReference type="EMBL" id="VEG50220.1"/>
    </source>
</evidence>
<dbReference type="InterPro" id="IPR050703">
    <property type="entry name" value="Flavin_MAO"/>
</dbReference>
<feature type="domain" description="Amine oxidase" evidence="3">
    <location>
        <begin position="18"/>
        <end position="209"/>
    </location>
</feature>
<feature type="compositionally biased region" description="Polar residues" evidence="2">
    <location>
        <begin position="226"/>
        <end position="239"/>
    </location>
</feature>
<accession>A0A3S4VL88</accession>
<evidence type="ECO:0000259" key="3">
    <source>
        <dbReference type="Pfam" id="PF01593"/>
    </source>
</evidence>
<reference evidence="4 5" key="1">
    <citation type="submission" date="2018-12" db="EMBL/GenBank/DDBJ databases">
        <authorList>
            <consortium name="Pathogen Informatics"/>
        </authorList>
    </citation>
    <scope>NUCLEOTIDE SEQUENCE [LARGE SCALE GENOMIC DNA]</scope>
    <source>
        <strain evidence="4 5">NCTC10485</strain>
    </source>
</reference>
<dbReference type="SUPFAM" id="SSF51905">
    <property type="entry name" value="FAD/NAD(P)-binding domain"/>
    <property type="match status" value="1"/>
</dbReference>
<dbReference type="Gene3D" id="3.50.50.60">
    <property type="entry name" value="FAD/NAD(P)-binding domain"/>
    <property type="match status" value="1"/>
</dbReference>
<dbReference type="Pfam" id="PF01593">
    <property type="entry name" value="Amino_oxidase"/>
    <property type="match status" value="1"/>
</dbReference>
<dbReference type="PANTHER" id="PTHR43563">
    <property type="entry name" value="AMINE OXIDASE"/>
    <property type="match status" value="1"/>
</dbReference>
<organism evidence="4 5">
    <name type="scientific">Mycolicibacterium chitae</name>
    <name type="common">Mycobacterium chitae</name>
    <dbReference type="NCBI Taxonomy" id="1792"/>
    <lineage>
        <taxon>Bacteria</taxon>
        <taxon>Bacillati</taxon>
        <taxon>Actinomycetota</taxon>
        <taxon>Actinomycetes</taxon>
        <taxon>Mycobacteriales</taxon>
        <taxon>Mycobacteriaceae</taxon>
        <taxon>Mycolicibacterium</taxon>
    </lineage>
</organism>